<evidence type="ECO:0000313" key="3">
    <source>
        <dbReference type="EMBL" id="TEB39060.1"/>
    </source>
</evidence>
<sequence length="848" mass="97898">MLRLSIQSTLILPLGDGVLTLCRYSRRYYQDGRTWRNRRTRFDTTWNDHHEAMTDAYLRWRYPRPQTDDTMEQDTPADNDLDLAIVAVDLYTLQREAVVPWRNEEVSAVSLVKAGYMGNSPISPSIAISLKTLELFKVLRQRKPSFSFEAFTKVLCDLYQQPYHRQWRIALADTFDIFLKIKHSVDERVAESLGRSTPNWRVLNSCPPCTYELEGEPNLNYRILCCIDGNSSTKRVDTGFRQQGDTRKFSSDFFLEVEEVDKLTLKDIRVSESESKGPEVPLFDDEQEREDEPEDEPAQPVRSGKPSEISDCVRNWKAAQSDSKKRTLEMFNETGWFASGCRHGLTLWVADMVRTGEQAKYPLAIIDRALNVLGPKLLIGYDIGCVFEGTIKSTILGPRFIEMCCRTIVGAYHGFAHNWACQIRYHPNNFKGAGIEDFEGQERLFSAPNATALVIRYASKYRRRLFLDLFLTQYDKDKYANLGLVLRNNYQQALKIIEQGSRVLEDFLRDLKVTRSDLDAWQIEQGEYFSTLGKEPEEDIHKIAYVELLQELESAKTAASSKTANFLNIVPEDWGASQQTYTSNMSKTRKAEMLRKNTRLRVTNLEKEAVEMELKLGVTSRWDSTVPEYVETVKYMVNRQYHRALDDLQRLVVQRLFELHRLGLSRIGYRARTLLAKALRTRSKAIQNAANRYNEATRQLDPPGPHLDWTQIAKYNFVEEFSLLRSARRDIRPERWSDGEVREAMKLHQRIERAREEIVRLNVEVRQLYTAIHDEHILFAKVRLELERAGQYELLGALTDLVTERKGVNMSILRYLEDIKGLHGYSGSKDLLGLRQGATARDEGAGPM</sequence>
<dbReference type="EMBL" id="QPFP01000002">
    <property type="protein sequence ID" value="TEB39060.1"/>
    <property type="molecule type" value="Genomic_DNA"/>
</dbReference>
<evidence type="ECO:0008006" key="5">
    <source>
        <dbReference type="Google" id="ProtNLM"/>
    </source>
</evidence>
<dbReference type="OrthoDB" id="2505969at2759"/>
<keyword evidence="4" id="KW-1185">Reference proteome</keyword>
<dbReference type="AlphaFoldDB" id="A0A4Y7TY14"/>
<organism evidence="3 4">
    <name type="scientific">Coprinellus micaceus</name>
    <name type="common">Glistening ink-cap mushroom</name>
    <name type="synonym">Coprinus micaceus</name>
    <dbReference type="NCBI Taxonomy" id="71717"/>
    <lineage>
        <taxon>Eukaryota</taxon>
        <taxon>Fungi</taxon>
        <taxon>Dikarya</taxon>
        <taxon>Basidiomycota</taxon>
        <taxon>Agaricomycotina</taxon>
        <taxon>Agaricomycetes</taxon>
        <taxon>Agaricomycetidae</taxon>
        <taxon>Agaricales</taxon>
        <taxon>Agaricineae</taxon>
        <taxon>Psathyrellaceae</taxon>
        <taxon>Coprinellus</taxon>
    </lineage>
</organism>
<dbReference type="PANTHER" id="PTHR33096:SF1">
    <property type="entry name" value="CXC1-LIKE CYSTEINE CLUSTER ASSOCIATED WITH KDZ TRANSPOSASES DOMAIN-CONTAINING PROTEIN"/>
    <property type="match status" value="1"/>
</dbReference>
<dbReference type="Proteomes" id="UP000298030">
    <property type="component" value="Unassembled WGS sequence"/>
</dbReference>
<accession>A0A4Y7TY14</accession>
<reference evidence="3 4" key="1">
    <citation type="journal article" date="2019" name="Nat. Ecol. Evol.">
        <title>Megaphylogeny resolves global patterns of mushroom evolution.</title>
        <authorList>
            <person name="Varga T."/>
            <person name="Krizsan K."/>
            <person name="Foldi C."/>
            <person name="Dima B."/>
            <person name="Sanchez-Garcia M."/>
            <person name="Sanchez-Ramirez S."/>
            <person name="Szollosi G.J."/>
            <person name="Szarkandi J.G."/>
            <person name="Papp V."/>
            <person name="Albert L."/>
            <person name="Andreopoulos W."/>
            <person name="Angelini C."/>
            <person name="Antonin V."/>
            <person name="Barry K.W."/>
            <person name="Bougher N.L."/>
            <person name="Buchanan P."/>
            <person name="Buyck B."/>
            <person name="Bense V."/>
            <person name="Catcheside P."/>
            <person name="Chovatia M."/>
            <person name="Cooper J."/>
            <person name="Damon W."/>
            <person name="Desjardin D."/>
            <person name="Finy P."/>
            <person name="Geml J."/>
            <person name="Haridas S."/>
            <person name="Hughes K."/>
            <person name="Justo A."/>
            <person name="Karasinski D."/>
            <person name="Kautmanova I."/>
            <person name="Kiss B."/>
            <person name="Kocsube S."/>
            <person name="Kotiranta H."/>
            <person name="LaButti K.M."/>
            <person name="Lechner B.E."/>
            <person name="Liimatainen K."/>
            <person name="Lipzen A."/>
            <person name="Lukacs Z."/>
            <person name="Mihaltcheva S."/>
            <person name="Morgado L.N."/>
            <person name="Niskanen T."/>
            <person name="Noordeloos M.E."/>
            <person name="Ohm R.A."/>
            <person name="Ortiz-Santana B."/>
            <person name="Ovrebo C."/>
            <person name="Racz N."/>
            <person name="Riley R."/>
            <person name="Savchenko A."/>
            <person name="Shiryaev A."/>
            <person name="Soop K."/>
            <person name="Spirin V."/>
            <person name="Szebenyi C."/>
            <person name="Tomsovsky M."/>
            <person name="Tulloss R.E."/>
            <person name="Uehling J."/>
            <person name="Grigoriev I.V."/>
            <person name="Vagvolgyi C."/>
            <person name="Papp T."/>
            <person name="Martin F.M."/>
            <person name="Miettinen O."/>
            <person name="Hibbett D.S."/>
            <person name="Nagy L.G."/>
        </authorList>
    </citation>
    <scope>NUCLEOTIDE SEQUENCE [LARGE SCALE GENOMIC DNA]</scope>
    <source>
        <strain evidence="3 4">FP101781</strain>
    </source>
</reference>
<comment type="caution">
    <text evidence="3">The sequence shown here is derived from an EMBL/GenBank/DDBJ whole genome shotgun (WGS) entry which is preliminary data.</text>
</comment>
<evidence type="ECO:0000256" key="1">
    <source>
        <dbReference type="SAM" id="Coils"/>
    </source>
</evidence>
<dbReference type="InterPro" id="IPR040521">
    <property type="entry name" value="KDZ"/>
</dbReference>
<dbReference type="PANTHER" id="PTHR33096">
    <property type="entry name" value="CXC2 DOMAIN-CONTAINING PROTEIN"/>
    <property type="match status" value="1"/>
</dbReference>
<keyword evidence="1" id="KW-0175">Coiled coil</keyword>
<dbReference type="Pfam" id="PF18758">
    <property type="entry name" value="KDZ"/>
    <property type="match status" value="1"/>
</dbReference>
<evidence type="ECO:0000313" key="4">
    <source>
        <dbReference type="Proteomes" id="UP000298030"/>
    </source>
</evidence>
<evidence type="ECO:0000256" key="2">
    <source>
        <dbReference type="SAM" id="MobiDB-lite"/>
    </source>
</evidence>
<name>A0A4Y7TY14_COPMI</name>
<feature type="region of interest" description="Disordered" evidence="2">
    <location>
        <begin position="272"/>
        <end position="308"/>
    </location>
</feature>
<gene>
    <name evidence="3" type="ORF">FA13DRAFT_1619949</name>
</gene>
<feature type="compositionally biased region" description="Acidic residues" evidence="2">
    <location>
        <begin position="282"/>
        <end position="297"/>
    </location>
</feature>
<proteinExistence type="predicted"/>
<protein>
    <recommendedName>
        <fullName evidence="5">CxC1-like cysteine cluster associated with KDZ transposases domain-containing protein</fullName>
    </recommendedName>
</protein>
<feature type="coiled-coil region" evidence="1">
    <location>
        <begin position="744"/>
        <end position="771"/>
    </location>
</feature>